<dbReference type="RefSeq" id="WP_147038140.1">
    <property type="nucleotide sequence ID" value="NZ_BJUW01000002.1"/>
</dbReference>
<dbReference type="EMBL" id="BJUW01000002">
    <property type="protein sequence ID" value="GEK85503.1"/>
    <property type="molecule type" value="Genomic_DNA"/>
</dbReference>
<evidence type="ECO:0000256" key="1">
    <source>
        <dbReference type="SAM" id="MobiDB-lite"/>
    </source>
</evidence>
<dbReference type="InterPro" id="IPR044927">
    <property type="entry name" value="Endonuclea_NS_2"/>
</dbReference>
<organism evidence="3 4">
    <name type="scientific">Microbacterium aerolatum</name>
    <dbReference type="NCBI Taxonomy" id="153731"/>
    <lineage>
        <taxon>Bacteria</taxon>
        <taxon>Bacillati</taxon>
        <taxon>Actinomycetota</taxon>
        <taxon>Actinomycetes</taxon>
        <taxon>Micrococcales</taxon>
        <taxon>Microbacteriaceae</taxon>
        <taxon>Microbacterium</taxon>
    </lineage>
</organism>
<proteinExistence type="predicted"/>
<dbReference type="AlphaFoldDB" id="A0A511ADP8"/>
<keyword evidence="4" id="KW-1185">Reference proteome</keyword>
<sequence>MGRGIGDDVIRPLKNALDDLPVHVRQLGEMFRRHGQNQRRNNDGVVDIDTFDTTVTSRGRNSKTTYWDPETGRPMSEQGTILDDFGSSTRGDNATDVGNLGRTTDDGGHLGGHRFYGDTPDAGIVPQAANLNRGAWKTMENEWAAWANKGYQVDYNIDVYPPGAVRPDSFEVDYTVTNPATGDVVHRDWPSFWNESGESFDRVQRRNMPGI</sequence>
<accession>A0A511ADP8</accession>
<feature type="region of interest" description="Disordered" evidence="1">
    <location>
        <begin position="57"/>
        <end position="111"/>
    </location>
</feature>
<gene>
    <name evidence="3" type="ORF">MAE01_06790</name>
</gene>
<feature type="domain" description="Type VII secretion system protein EssD-like" evidence="2">
    <location>
        <begin position="102"/>
        <end position="177"/>
    </location>
</feature>
<reference evidence="3 4" key="1">
    <citation type="submission" date="2019-07" db="EMBL/GenBank/DDBJ databases">
        <title>Whole genome shotgun sequence of Microbacterium aerolatum NBRC 103071.</title>
        <authorList>
            <person name="Hosoyama A."/>
            <person name="Uohara A."/>
            <person name="Ohji S."/>
            <person name="Ichikawa N."/>
        </authorList>
    </citation>
    <scope>NUCLEOTIDE SEQUENCE [LARGE SCALE GENOMIC DNA]</scope>
    <source>
        <strain evidence="3 4">NBRC 103071</strain>
    </source>
</reference>
<comment type="caution">
    <text evidence="3">The sequence shown here is derived from an EMBL/GenBank/DDBJ whole genome shotgun (WGS) entry which is preliminary data.</text>
</comment>
<protein>
    <recommendedName>
        <fullName evidence="2">Type VII secretion system protein EssD-like domain-containing protein</fullName>
    </recommendedName>
</protein>
<evidence type="ECO:0000313" key="3">
    <source>
        <dbReference type="EMBL" id="GEK85503.1"/>
    </source>
</evidence>
<evidence type="ECO:0000313" key="4">
    <source>
        <dbReference type="Proteomes" id="UP000321225"/>
    </source>
</evidence>
<dbReference type="Proteomes" id="UP000321225">
    <property type="component" value="Unassembled WGS sequence"/>
</dbReference>
<evidence type="ECO:0000259" key="2">
    <source>
        <dbReference type="Pfam" id="PF13930"/>
    </source>
</evidence>
<dbReference type="OrthoDB" id="2664633at2"/>
<name>A0A511ADP8_9MICO</name>
<dbReference type="Pfam" id="PF13930">
    <property type="entry name" value="Endonuclea_NS_2"/>
    <property type="match status" value="1"/>
</dbReference>